<name>A0ABV7TXN3_9NEIS</name>
<reference evidence="6" key="1">
    <citation type="journal article" date="2019" name="Int. J. Syst. Evol. Microbiol.">
        <title>The Global Catalogue of Microorganisms (GCM) 10K type strain sequencing project: providing services to taxonomists for standard genome sequencing and annotation.</title>
        <authorList>
            <consortium name="The Broad Institute Genomics Platform"/>
            <consortium name="The Broad Institute Genome Sequencing Center for Infectious Disease"/>
            <person name="Wu L."/>
            <person name="Ma J."/>
        </authorList>
    </citation>
    <scope>NUCLEOTIDE SEQUENCE [LARGE SCALE GENOMIC DNA]</scope>
    <source>
        <strain evidence="6">KCTC 42195</strain>
    </source>
</reference>
<dbReference type="InterPro" id="IPR050490">
    <property type="entry name" value="Bact_solute-bd_prot1"/>
</dbReference>
<dbReference type="Gene3D" id="3.40.190.10">
    <property type="entry name" value="Periplasmic binding protein-like II"/>
    <property type="match status" value="2"/>
</dbReference>
<dbReference type="Proteomes" id="UP001595636">
    <property type="component" value="Unassembled WGS sequence"/>
</dbReference>
<feature type="signal peptide" evidence="4">
    <location>
        <begin position="1"/>
        <end position="19"/>
    </location>
</feature>
<dbReference type="Pfam" id="PF01547">
    <property type="entry name" value="SBP_bac_1"/>
    <property type="match status" value="1"/>
</dbReference>
<dbReference type="PANTHER" id="PTHR43649:SF14">
    <property type="entry name" value="BLR3389 PROTEIN"/>
    <property type="match status" value="1"/>
</dbReference>
<dbReference type="SUPFAM" id="SSF53850">
    <property type="entry name" value="Periplasmic binding protein-like II"/>
    <property type="match status" value="1"/>
</dbReference>
<dbReference type="PANTHER" id="PTHR43649">
    <property type="entry name" value="ARABINOSE-BINDING PROTEIN-RELATED"/>
    <property type="match status" value="1"/>
</dbReference>
<evidence type="ECO:0000256" key="4">
    <source>
        <dbReference type="SAM" id="SignalP"/>
    </source>
</evidence>
<dbReference type="RefSeq" id="WP_390281155.1">
    <property type="nucleotide sequence ID" value="NZ_JBHRYH010000045.1"/>
</dbReference>
<accession>A0ABV7TXN3</accession>
<dbReference type="InterPro" id="IPR006059">
    <property type="entry name" value="SBP"/>
</dbReference>
<organism evidence="5 6">
    <name type="scientific">Vogesella amnigena</name>
    <dbReference type="NCBI Taxonomy" id="1507449"/>
    <lineage>
        <taxon>Bacteria</taxon>
        <taxon>Pseudomonadati</taxon>
        <taxon>Pseudomonadota</taxon>
        <taxon>Betaproteobacteria</taxon>
        <taxon>Neisseriales</taxon>
        <taxon>Chromobacteriaceae</taxon>
        <taxon>Vogesella</taxon>
    </lineage>
</organism>
<feature type="region of interest" description="Disordered" evidence="3">
    <location>
        <begin position="404"/>
        <end position="423"/>
    </location>
</feature>
<keyword evidence="4" id="KW-0732">Signal</keyword>
<feature type="chain" id="PRO_5045888012" evidence="4">
    <location>
        <begin position="20"/>
        <end position="423"/>
    </location>
</feature>
<evidence type="ECO:0000256" key="1">
    <source>
        <dbReference type="ARBA" id="ARBA00004418"/>
    </source>
</evidence>
<evidence type="ECO:0000256" key="3">
    <source>
        <dbReference type="SAM" id="MobiDB-lite"/>
    </source>
</evidence>
<evidence type="ECO:0000313" key="5">
    <source>
        <dbReference type="EMBL" id="MFC3627475.1"/>
    </source>
</evidence>
<dbReference type="EMBL" id="JBHRYH010000045">
    <property type="protein sequence ID" value="MFC3627475.1"/>
    <property type="molecule type" value="Genomic_DNA"/>
</dbReference>
<gene>
    <name evidence="5" type="ORF">ACFOKJ_15250</name>
</gene>
<proteinExistence type="inferred from homology"/>
<comment type="caution">
    <text evidence="5">The sequence shown here is derived from an EMBL/GenBank/DDBJ whole genome shotgun (WGS) entry which is preliminary data.</text>
</comment>
<protein>
    <submittedName>
        <fullName evidence="5">ABC transporter substrate-binding protein</fullName>
    </submittedName>
</protein>
<sequence>MALLRRCLLLLLLSSPVLAAAEPRSLTLAFMITSGAQRSAWLDIVDSFRAANPDIHVTNLVYAQEDYKQRFDTLLQQRQVDLAFWFAGHKLTQLIANGTVQPLGTLLTGEQWAQVEPAVLRALRQSGQYWALPVSYYPWGLLYRRSIFAALGLREPENWPQFLLTMRQLQYGGMVPIAVGGKSGWPAAAWFDYLNMRLHGALFHRQLLAGRVDCRDARLEVTLQAWQQLLGAGMLLPESPQLDWQAVLPYLYHGRVGMVLTGSFVLAHIPRAIRQDLGFFPFPDMGTRVPRGEDAPLDVLVWPTRSQHALEARRFASFLFSRPDLLARYGDSAYQLAPLRHGPAPKDAIMRQGKAWLRKAERLSSFFDRDAIPLLREQALPAFRQFLTPPHDRQQLQRSLCQALAGPQTDATPLPASRQQAKP</sequence>
<evidence type="ECO:0000256" key="2">
    <source>
        <dbReference type="ARBA" id="ARBA00008520"/>
    </source>
</evidence>
<comment type="similarity">
    <text evidence="2">Belongs to the bacterial solute-binding protein 1 family.</text>
</comment>
<evidence type="ECO:0000313" key="6">
    <source>
        <dbReference type="Proteomes" id="UP001595636"/>
    </source>
</evidence>
<keyword evidence="6" id="KW-1185">Reference proteome</keyword>
<comment type="subcellular location">
    <subcellularLocation>
        <location evidence="1">Periplasm</location>
    </subcellularLocation>
</comment>